<feature type="compositionally biased region" description="Low complexity" evidence="1">
    <location>
        <begin position="298"/>
        <end position="312"/>
    </location>
</feature>
<dbReference type="InterPro" id="IPR029058">
    <property type="entry name" value="AB_hydrolase_fold"/>
</dbReference>
<dbReference type="AlphaFoldDB" id="A0A6A2ZFK4"/>
<reference evidence="4" key="1">
    <citation type="submission" date="2019-09" db="EMBL/GenBank/DDBJ databases">
        <title>Draft genome information of white flower Hibiscus syriacus.</title>
        <authorList>
            <person name="Kim Y.-M."/>
        </authorList>
    </citation>
    <scope>NUCLEOTIDE SEQUENCE [LARGE SCALE GENOMIC DNA]</scope>
    <source>
        <strain evidence="4">YM2019G1</strain>
    </source>
</reference>
<evidence type="ECO:0000313" key="4">
    <source>
        <dbReference type="EMBL" id="KAE8690437.1"/>
    </source>
</evidence>
<evidence type="ECO:0000313" key="5">
    <source>
        <dbReference type="Proteomes" id="UP000436088"/>
    </source>
</evidence>
<dbReference type="Pfam" id="PF02450">
    <property type="entry name" value="LCAT"/>
    <property type="match status" value="1"/>
</dbReference>
<sequence>MSPREEFLTKGLEGAPSNDIGWHFGTPVPNARGSTSCKLCGKVVKGGITRFKEHIAHKTGNVAPCPNVTGKQLEKASNHNMSGIEEKNSDEVLVVGVIFMKKGDLPMYQLEDIVKKEQVNTSRVSLSLPYEELHLNWLEVQAQNNQSKGTVFWKSMDVSSVRSRDAEFYYNLLDSVVEEIGESYIVQIVTDNEAAMKGAGKKRMLKRKHLYWTSCATHCLDLCLKDIGKRPSVAKVLEEAKKVTCFIYNHIWTVDHICNSFHPARRDNKTKASCYYFEINMRHSMMKRMLMNLNNKNLAHSSSSATPSQSGDGLDGGGLSPIDDDDDDNGGGGRDEIRSSSRYGREYGVGTTSGHFRDRLEFGGNISPKARRDRSELKAPSKGKCKKHTSVGSSSSRRSSSSNLGQGDSSTSTQDFYPPEQFPYFQPSHGYPQPYGYYPSFSSYGVPYQPQMYHPPPMYQPPPPLMYPPQIYPPHQLYENQGENVTFLDMFLDKGHENQVKKALKTKVKDLNFLVISLIVAADYFALGYFVWAVLMANLAWIGYEEKTMYMAAYDWRLSFQITEVRDQTLSRIKSNIELLVATNGGRKVVAIPHSMGVLYFLHFMKWVEAPAPMGAGGGPDWCSKHIKAGINNGGPFLGVPKPIAGLFSAEAKDIAVARALAPGFLDNDIFQFQTLQHVMKMSWTWHSTMSMIPRGGDTIWGDLHWSPEEGYSCSKKREKQNDTRITDQSGAENAVCKARSPNYGRLISFGKDVAEVHSSDIERIDFRGAIKAPKMMAPGTAHFSYGIADNLDDPQYKHYKYWSNPLETTLPNAPDMEIFSMYGVGLPTERAYVYKLSPLAERSIPFKIDTSADDEATCPSDGVYSVDGDETVPVLSAGFMCAKGWRGKTRFNPSGIQTYVREYNHSPPANLLEGRGTLSGAHVDIMGNFALIEDVIRIAAGASGKELGGDQVYSKIFNWSKKINLELTTRLRYIHPGDSTY</sequence>
<organism evidence="4 5">
    <name type="scientific">Hibiscus syriacus</name>
    <name type="common">Rose of Sharon</name>
    <dbReference type="NCBI Taxonomy" id="106335"/>
    <lineage>
        <taxon>Eukaryota</taxon>
        <taxon>Viridiplantae</taxon>
        <taxon>Streptophyta</taxon>
        <taxon>Embryophyta</taxon>
        <taxon>Tracheophyta</taxon>
        <taxon>Spermatophyta</taxon>
        <taxon>Magnoliopsida</taxon>
        <taxon>eudicotyledons</taxon>
        <taxon>Gunneridae</taxon>
        <taxon>Pentapetalae</taxon>
        <taxon>rosids</taxon>
        <taxon>malvids</taxon>
        <taxon>Malvales</taxon>
        <taxon>Malvaceae</taxon>
        <taxon>Malvoideae</taxon>
        <taxon>Hibiscus</taxon>
    </lineage>
</organism>
<keyword evidence="5" id="KW-1185">Reference proteome</keyword>
<dbReference type="SUPFAM" id="SSF53098">
    <property type="entry name" value="Ribonuclease H-like"/>
    <property type="match status" value="1"/>
</dbReference>
<protein>
    <submittedName>
        <fullName evidence="4">Phospholipid:diacylglycerol acyltransferase 2</fullName>
    </submittedName>
</protein>
<dbReference type="Gene3D" id="3.40.50.1820">
    <property type="entry name" value="alpha/beta hydrolase"/>
    <property type="match status" value="1"/>
</dbReference>
<feature type="compositionally biased region" description="Basic and acidic residues" evidence="1">
    <location>
        <begin position="333"/>
        <end position="345"/>
    </location>
</feature>
<evidence type="ECO:0000256" key="1">
    <source>
        <dbReference type="SAM" id="MobiDB-lite"/>
    </source>
</evidence>
<feature type="transmembrane region" description="Helical" evidence="2">
    <location>
        <begin position="511"/>
        <end position="544"/>
    </location>
</feature>
<dbReference type="Pfam" id="PF04937">
    <property type="entry name" value="DUF659"/>
    <property type="match status" value="1"/>
</dbReference>
<dbReference type="InterPro" id="IPR012337">
    <property type="entry name" value="RNaseH-like_sf"/>
</dbReference>
<evidence type="ECO:0000256" key="2">
    <source>
        <dbReference type="SAM" id="Phobius"/>
    </source>
</evidence>
<keyword evidence="2" id="KW-0812">Transmembrane</keyword>
<feature type="domain" description="DUF659" evidence="3">
    <location>
        <begin position="147"/>
        <end position="243"/>
    </location>
</feature>
<comment type="caution">
    <text evidence="4">The sequence shown here is derived from an EMBL/GenBank/DDBJ whole genome shotgun (WGS) entry which is preliminary data.</text>
</comment>
<proteinExistence type="predicted"/>
<accession>A0A6A2ZFK4</accession>
<dbReference type="Proteomes" id="UP000436088">
    <property type="component" value="Unassembled WGS sequence"/>
</dbReference>
<dbReference type="GO" id="GO:0006629">
    <property type="term" value="P:lipid metabolic process"/>
    <property type="evidence" value="ECO:0007669"/>
    <property type="project" value="InterPro"/>
</dbReference>
<name>A0A6A2ZFK4_HIBSY</name>
<dbReference type="GO" id="GO:0008374">
    <property type="term" value="F:O-acyltransferase activity"/>
    <property type="evidence" value="ECO:0007669"/>
    <property type="project" value="InterPro"/>
</dbReference>
<dbReference type="InterPro" id="IPR003386">
    <property type="entry name" value="LACT/PDAT_acylTrfase"/>
</dbReference>
<dbReference type="EMBL" id="VEPZ02001152">
    <property type="protein sequence ID" value="KAE8690437.1"/>
    <property type="molecule type" value="Genomic_DNA"/>
</dbReference>
<evidence type="ECO:0000259" key="3">
    <source>
        <dbReference type="Pfam" id="PF04937"/>
    </source>
</evidence>
<gene>
    <name evidence="4" type="ORF">F3Y22_tig00110895pilonHSYRG00414</name>
</gene>
<keyword evidence="4" id="KW-0808">Transferase</keyword>
<dbReference type="SUPFAM" id="SSF53474">
    <property type="entry name" value="alpha/beta-Hydrolases"/>
    <property type="match status" value="1"/>
</dbReference>
<feature type="compositionally biased region" description="Low complexity" evidence="1">
    <location>
        <begin position="393"/>
        <end position="423"/>
    </location>
</feature>
<keyword evidence="2" id="KW-0472">Membrane</keyword>
<dbReference type="InterPro" id="IPR007021">
    <property type="entry name" value="DUF659"/>
</dbReference>
<keyword evidence="2" id="KW-1133">Transmembrane helix</keyword>
<feature type="region of interest" description="Disordered" evidence="1">
    <location>
        <begin position="298"/>
        <end position="423"/>
    </location>
</feature>
<keyword evidence="4" id="KW-0012">Acyltransferase</keyword>
<dbReference type="PANTHER" id="PTHR11440">
    <property type="entry name" value="LECITHIN-CHOLESTEROL ACYLTRANSFERASE-RELATED"/>
    <property type="match status" value="1"/>
</dbReference>